<feature type="transmembrane region" description="Helical" evidence="6">
    <location>
        <begin position="853"/>
        <end position="878"/>
    </location>
</feature>
<dbReference type="RefSeq" id="WP_416342138.1">
    <property type="nucleotide sequence ID" value="NZ_JALQCY010000001.1"/>
</dbReference>
<feature type="transmembrane region" description="Helical" evidence="6">
    <location>
        <begin position="391"/>
        <end position="414"/>
    </location>
</feature>
<feature type="transmembrane region" description="Helical" evidence="6">
    <location>
        <begin position="906"/>
        <end position="929"/>
    </location>
</feature>
<evidence type="ECO:0000256" key="1">
    <source>
        <dbReference type="ARBA" id="ARBA00004651"/>
    </source>
</evidence>
<protein>
    <submittedName>
        <fullName evidence="8">FtsX-like permease family protein</fullName>
    </submittedName>
</protein>
<keyword evidence="3 6" id="KW-0812">Transmembrane</keyword>
<feature type="transmembrane region" description="Helical" evidence="6">
    <location>
        <begin position="172"/>
        <end position="196"/>
    </location>
</feature>
<dbReference type="Pfam" id="PF02687">
    <property type="entry name" value="FtsX"/>
    <property type="match status" value="1"/>
</dbReference>
<keyword evidence="5 6" id="KW-0472">Membrane</keyword>
<name>A0ABT0IYD3_9MICO</name>
<organism evidence="8 9">
    <name type="scientific">Isoptericola peretonis</name>
    <dbReference type="NCBI Taxonomy" id="2918523"/>
    <lineage>
        <taxon>Bacteria</taxon>
        <taxon>Bacillati</taxon>
        <taxon>Actinomycetota</taxon>
        <taxon>Actinomycetes</taxon>
        <taxon>Micrococcales</taxon>
        <taxon>Promicromonosporaceae</taxon>
        <taxon>Isoptericola</taxon>
    </lineage>
</organism>
<reference evidence="8 9" key="1">
    <citation type="submission" date="2022-02" db="EMBL/GenBank/DDBJ databases">
        <title>The car tank lid bacteriome: a reservoir of bacteria with potential in bioremediation of fuel.</title>
        <authorList>
            <person name="Vidal-Verdu A."/>
            <person name="Gomez-Martinez D."/>
            <person name="Latorre-Perez A."/>
            <person name="Pereto J."/>
            <person name="Porcar M."/>
        </authorList>
    </citation>
    <scope>NUCLEOTIDE SEQUENCE [LARGE SCALE GENOMIC DNA]</scope>
    <source>
        <strain evidence="8 9">4D.3</strain>
    </source>
</reference>
<keyword evidence="2" id="KW-1003">Cell membrane</keyword>
<gene>
    <name evidence="8" type="ORF">M1843_00680</name>
</gene>
<keyword evidence="9" id="KW-1185">Reference proteome</keyword>
<evidence type="ECO:0000256" key="2">
    <source>
        <dbReference type="ARBA" id="ARBA00022475"/>
    </source>
</evidence>
<evidence type="ECO:0000256" key="4">
    <source>
        <dbReference type="ARBA" id="ARBA00022989"/>
    </source>
</evidence>
<dbReference type="EMBL" id="JALQCY010000001">
    <property type="protein sequence ID" value="MCK9792260.1"/>
    <property type="molecule type" value="Genomic_DNA"/>
</dbReference>
<dbReference type="Proteomes" id="UP001651050">
    <property type="component" value="Unassembled WGS sequence"/>
</dbReference>
<evidence type="ECO:0000313" key="8">
    <source>
        <dbReference type="EMBL" id="MCK9792260.1"/>
    </source>
</evidence>
<feature type="transmembrane region" description="Helical" evidence="6">
    <location>
        <begin position="265"/>
        <end position="283"/>
    </location>
</feature>
<evidence type="ECO:0000259" key="7">
    <source>
        <dbReference type="Pfam" id="PF02687"/>
    </source>
</evidence>
<accession>A0ABT0IYD3</accession>
<comment type="caution">
    <text evidence="8">The sequence shown here is derived from an EMBL/GenBank/DDBJ whole genome shotgun (WGS) entry which is preliminary data.</text>
</comment>
<feature type="domain" description="ABC3 transporter permease C-terminal" evidence="7">
    <location>
        <begin position="857"/>
        <end position="972"/>
    </location>
</feature>
<feature type="transmembrane region" description="Helical" evidence="6">
    <location>
        <begin position="949"/>
        <end position="973"/>
    </location>
</feature>
<evidence type="ECO:0000313" key="9">
    <source>
        <dbReference type="Proteomes" id="UP001651050"/>
    </source>
</evidence>
<evidence type="ECO:0000256" key="3">
    <source>
        <dbReference type="ARBA" id="ARBA00022692"/>
    </source>
</evidence>
<evidence type="ECO:0000256" key="6">
    <source>
        <dbReference type="SAM" id="Phobius"/>
    </source>
</evidence>
<feature type="transmembrane region" description="Helical" evidence="6">
    <location>
        <begin position="303"/>
        <end position="323"/>
    </location>
</feature>
<evidence type="ECO:0000256" key="5">
    <source>
        <dbReference type="ARBA" id="ARBA00023136"/>
    </source>
</evidence>
<comment type="subcellular location">
    <subcellularLocation>
        <location evidence="1">Cell membrane</location>
        <topology evidence="1">Multi-pass membrane protein</topology>
    </subcellularLocation>
</comment>
<keyword evidence="4 6" id="KW-1133">Transmembrane helix</keyword>
<sequence>MSRARLLVRRAGANRGLLVLVALLVATVTAALGTGAGMVRSAEARIVHDGLTRGGEPGVVAVTTRLAPEEEVAAQDAALHGVVDALFAPAPYDLGREEIPDDDSDDPFVRWTLTPDVAATDAADLRLLASGTDALLEAVLADDDVAVRGAEVTGDLGQRAHDTVVATGAASAVALVPMLVLALAGVVAVAQVARLLAATRAGEVRLLVSRGASPVQLTAAAALEAGVVVLAGVAVGVGAAVAVLAGQGAWQGAAGGSPVAALAPSAAATAVLAVLVLVAVEGLQARAAAALRPADSSGRARQAAAWGTVALVVVAAGVTLWLLRRYGSPLVPTPDGGQTDPAAAAAPALVLAAAAAGAVALLGPLARTWAAIAARRPDLRVLTARQVARRLAVTAVPVVLVVVAAGSVVLASAYDGTGHALRVAAATVAAGSDVRLVAAPGTSPGSVAEYESLPGASAAAPARVEEGRVDTVPVSTTGLPAERIASVASGAGGQQEVDEIAGGLRGPGPYADNPRLPVGTTGLELRATGQYYVVDQSLPGGVAGEPATWASLVEAVGPMPTEQGRLPALEGSTIGLTLWLADADGRLVGVDVEDLDVDLDGAGEEARPMGPDEGTVELRAEVPPAPRTADGAPGSWTVVALDTLLPGSPSALTTLRLRVDAMAAVTDDGKADVDVDGTDWAPVGDDPTRLAVFRSREGTGLSLAAQADFDAAPGPVRVMATDGEREGVPAVLSRDLATMLDVGPGGSTQLPLEVGGRLPVRVVDVVDVLPGSLHPAAAMVGLAEMQVASLRLSTTVPGADEMWVRAVPGAGDDDVRRLATAAGQVVAAAGTGPVQVTTSTGTGGADAAEPVRLAFAVAALASVLLALVGVAAVSVATVRERRGEVAVLRAVGVPPRAQGSGRALELVAVTAAALVTGLLAGWALAAAVVPGLAASTLTGFAVVPAPSTTLALGTALAPGLLLVAGLAAVALAVRATVTGQAREGAYREEVR</sequence>
<feature type="transmembrane region" description="Helical" evidence="6">
    <location>
        <begin position="217"/>
        <end position="245"/>
    </location>
</feature>
<dbReference type="InterPro" id="IPR003838">
    <property type="entry name" value="ABC3_permease_C"/>
</dbReference>
<proteinExistence type="predicted"/>
<feature type="transmembrane region" description="Helical" evidence="6">
    <location>
        <begin position="343"/>
        <end position="370"/>
    </location>
</feature>